<evidence type="ECO:0000313" key="1">
    <source>
        <dbReference type="EMBL" id="VDK70851.1"/>
    </source>
</evidence>
<name>A0A183DKT1_9BILA</name>
<reference evidence="1 2" key="2">
    <citation type="submission" date="2018-11" db="EMBL/GenBank/DDBJ databases">
        <authorList>
            <consortium name="Pathogen Informatics"/>
        </authorList>
    </citation>
    <scope>NUCLEOTIDE SEQUENCE [LARGE SCALE GENOMIC DNA]</scope>
</reference>
<dbReference type="AlphaFoldDB" id="A0A183DKT1"/>
<organism evidence="3">
    <name type="scientific">Gongylonema pulchrum</name>
    <dbReference type="NCBI Taxonomy" id="637853"/>
    <lineage>
        <taxon>Eukaryota</taxon>
        <taxon>Metazoa</taxon>
        <taxon>Ecdysozoa</taxon>
        <taxon>Nematoda</taxon>
        <taxon>Chromadorea</taxon>
        <taxon>Rhabditida</taxon>
        <taxon>Spirurina</taxon>
        <taxon>Spiruromorpha</taxon>
        <taxon>Spiruroidea</taxon>
        <taxon>Gongylonematidae</taxon>
        <taxon>Gongylonema</taxon>
    </lineage>
</organism>
<protein>
    <submittedName>
        <fullName evidence="3">N-acetylmuramoyl-L-alanine amidase</fullName>
    </submittedName>
</protein>
<sequence>MALFQEYGYNLHAEKGKPQFVGTVDPGSPADQ</sequence>
<dbReference type="InterPro" id="IPR036034">
    <property type="entry name" value="PDZ_sf"/>
</dbReference>
<dbReference type="EMBL" id="UYRT01030012">
    <property type="protein sequence ID" value="VDK70851.1"/>
    <property type="molecule type" value="Genomic_DNA"/>
</dbReference>
<gene>
    <name evidence="1" type="ORF">GPUH_LOCUS9322</name>
</gene>
<accession>A0A183DKT1</accession>
<evidence type="ECO:0000313" key="2">
    <source>
        <dbReference type="Proteomes" id="UP000271098"/>
    </source>
</evidence>
<dbReference type="Gene3D" id="2.30.42.10">
    <property type="match status" value="1"/>
</dbReference>
<reference evidence="3" key="1">
    <citation type="submission" date="2016-06" db="UniProtKB">
        <authorList>
            <consortium name="WormBaseParasite"/>
        </authorList>
    </citation>
    <scope>IDENTIFICATION</scope>
</reference>
<evidence type="ECO:0000313" key="3">
    <source>
        <dbReference type="WBParaSite" id="GPUH_0000933301-mRNA-1"/>
    </source>
</evidence>
<dbReference type="WBParaSite" id="GPUH_0000933301-mRNA-1">
    <property type="protein sequence ID" value="GPUH_0000933301-mRNA-1"/>
    <property type="gene ID" value="GPUH_0000933301"/>
</dbReference>
<proteinExistence type="predicted"/>
<keyword evidence="2" id="KW-1185">Reference proteome</keyword>
<dbReference type="OrthoDB" id="10007415at2759"/>
<dbReference type="Proteomes" id="UP000271098">
    <property type="component" value="Unassembled WGS sequence"/>
</dbReference>